<evidence type="ECO:0000313" key="1">
    <source>
        <dbReference type="EMBL" id="MDM7855505.1"/>
    </source>
</evidence>
<accession>A0ABT7SH30</accession>
<sequence length="153" mass="17694">MAAHPRRVEVFPVEPYRWIAVIDTVAAEATTAAGLEEDVRRTIREIFKIEEPRFEMVDDLGLPWTPRDAPAQIERLEISFSPTSWRPDRVPWWRRWKPAPRLRDCPACGHSWREHLMQEGCCSECAYEIAHGEPDAPTSRCTLMPPFDARLAL</sequence>
<dbReference type="EMBL" id="JAUCGQ010000001">
    <property type="protein sequence ID" value="MDM7855505.1"/>
    <property type="molecule type" value="Genomic_DNA"/>
</dbReference>
<comment type="caution">
    <text evidence="1">The sequence shown here is derived from an EMBL/GenBank/DDBJ whole genome shotgun (WGS) entry which is preliminary data.</text>
</comment>
<gene>
    <name evidence="1" type="ORF">QRT04_11245</name>
</gene>
<organism evidence="1 2">
    <name type="scientific">Cellulomonas alba</name>
    <dbReference type="NCBI Taxonomy" id="3053467"/>
    <lineage>
        <taxon>Bacteria</taxon>
        <taxon>Bacillati</taxon>
        <taxon>Actinomycetota</taxon>
        <taxon>Actinomycetes</taxon>
        <taxon>Micrococcales</taxon>
        <taxon>Cellulomonadaceae</taxon>
        <taxon>Cellulomonas</taxon>
    </lineage>
</organism>
<protein>
    <submittedName>
        <fullName evidence="1">Uncharacterized protein</fullName>
    </submittedName>
</protein>
<dbReference type="RefSeq" id="WP_289455337.1">
    <property type="nucleotide sequence ID" value="NZ_JAUCGQ010000001.1"/>
</dbReference>
<keyword evidence="2" id="KW-1185">Reference proteome</keyword>
<dbReference type="Proteomes" id="UP001529338">
    <property type="component" value="Unassembled WGS sequence"/>
</dbReference>
<name>A0ABT7SH30_9CELL</name>
<reference evidence="1 2" key="1">
    <citation type="submission" date="2023-06" db="EMBL/GenBank/DDBJ databases">
        <title>Cellulomonas sp. MW4 Whole genome sequence.</title>
        <authorList>
            <person name="Park S."/>
        </authorList>
    </citation>
    <scope>NUCLEOTIDE SEQUENCE [LARGE SCALE GENOMIC DNA]</scope>
    <source>
        <strain evidence="1 2">MW4</strain>
    </source>
</reference>
<evidence type="ECO:0000313" key="2">
    <source>
        <dbReference type="Proteomes" id="UP001529338"/>
    </source>
</evidence>
<proteinExistence type="predicted"/>